<accession>A0A553GUI0</accession>
<dbReference type="CDD" id="cd13131">
    <property type="entry name" value="MATE_NorM_like"/>
    <property type="match status" value="1"/>
</dbReference>
<keyword evidence="12" id="KW-1185">Reference proteome</keyword>
<feature type="transmembrane region" description="Helical" evidence="10">
    <location>
        <begin position="125"/>
        <end position="145"/>
    </location>
</feature>
<dbReference type="OrthoDB" id="9780160at2"/>
<keyword evidence="7" id="KW-0406">Ion transport</keyword>
<feature type="transmembrane region" description="Helical" evidence="10">
    <location>
        <begin position="307"/>
        <end position="325"/>
    </location>
</feature>
<feature type="transmembrane region" description="Helical" evidence="10">
    <location>
        <begin position="276"/>
        <end position="301"/>
    </location>
</feature>
<feature type="transmembrane region" description="Helical" evidence="10">
    <location>
        <begin position="83"/>
        <end position="105"/>
    </location>
</feature>
<evidence type="ECO:0000313" key="11">
    <source>
        <dbReference type="EMBL" id="TRX73157.1"/>
    </source>
</evidence>
<dbReference type="GO" id="GO:0005886">
    <property type="term" value="C:plasma membrane"/>
    <property type="evidence" value="ECO:0007669"/>
    <property type="project" value="UniProtKB-SubCell"/>
</dbReference>
<evidence type="ECO:0000256" key="1">
    <source>
        <dbReference type="ARBA" id="ARBA00004429"/>
    </source>
</evidence>
<evidence type="ECO:0000256" key="3">
    <source>
        <dbReference type="ARBA" id="ARBA00022449"/>
    </source>
</evidence>
<gene>
    <name evidence="11" type="ORF">FM069_19115</name>
</gene>
<evidence type="ECO:0000256" key="6">
    <source>
        <dbReference type="ARBA" id="ARBA00022989"/>
    </source>
</evidence>
<feature type="transmembrane region" description="Helical" evidence="10">
    <location>
        <begin position="216"/>
        <end position="244"/>
    </location>
</feature>
<dbReference type="InterPro" id="IPR002528">
    <property type="entry name" value="MATE_fam"/>
</dbReference>
<evidence type="ECO:0000256" key="8">
    <source>
        <dbReference type="ARBA" id="ARBA00023136"/>
    </source>
</evidence>
<keyword evidence="8 10" id="KW-0472">Membrane</keyword>
<keyword evidence="6 10" id="KW-1133">Transmembrane helix</keyword>
<evidence type="ECO:0000256" key="10">
    <source>
        <dbReference type="SAM" id="Phobius"/>
    </source>
</evidence>
<name>A0A553GUI0_9PSED</name>
<evidence type="ECO:0000256" key="7">
    <source>
        <dbReference type="ARBA" id="ARBA00023065"/>
    </source>
</evidence>
<feature type="transmembrane region" description="Helical" evidence="10">
    <location>
        <begin position="157"/>
        <end position="178"/>
    </location>
</feature>
<dbReference type="EMBL" id="VJOY01000019">
    <property type="protein sequence ID" value="TRX73157.1"/>
    <property type="molecule type" value="Genomic_DNA"/>
</dbReference>
<dbReference type="NCBIfam" id="NF001214">
    <property type="entry name" value="PRK00187.1"/>
    <property type="match status" value="1"/>
</dbReference>
<dbReference type="GO" id="GO:0006811">
    <property type="term" value="P:monoatomic ion transport"/>
    <property type="evidence" value="ECO:0007669"/>
    <property type="project" value="UniProtKB-KW"/>
</dbReference>
<reference evidence="11 12" key="1">
    <citation type="submission" date="2019-07" db="EMBL/GenBank/DDBJ databases">
        <title>Pseudomonas mangiferae sp. nov., isolated from bark of mango tree in Thailand.</title>
        <authorList>
            <person name="Srisuk N."/>
            <person name="Anurat P."/>
        </authorList>
    </citation>
    <scope>NUCLEOTIDE SEQUENCE [LARGE SCALE GENOMIC DNA]</scope>
    <source>
        <strain evidence="11 12">DMKU_BBB3-04</strain>
    </source>
</reference>
<dbReference type="AlphaFoldDB" id="A0A553GUI0"/>
<dbReference type="PANTHER" id="PTHR43298">
    <property type="entry name" value="MULTIDRUG RESISTANCE PROTEIN NORM-RELATED"/>
    <property type="match status" value="1"/>
</dbReference>
<feature type="transmembrane region" description="Helical" evidence="10">
    <location>
        <begin position="385"/>
        <end position="403"/>
    </location>
</feature>
<dbReference type="Pfam" id="PF01554">
    <property type="entry name" value="MatE"/>
    <property type="match status" value="2"/>
</dbReference>
<dbReference type="PIRSF" id="PIRSF006603">
    <property type="entry name" value="DinF"/>
    <property type="match status" value="1"/>
</dbReference>
<evidence type="ECO:0000256" key="5">
    <source>
        <dbReference type="ARBA" id="ARBA00022692"/>
    </source>
</evidence>
<keyword evidence="3" id="KW-0050">Antiport</keyword>
<dbReference type="GO" id="GO:0015297">
    <property type="term" value="F:antiporter activity"/>
    <property type="evidence" value="ECO:0007669"/>
    <property type="project" value="UniProtKB-KW"/>
</dbReference>
<feature type="transmembrane region" description="Helical" evidence="10">
    <location>
        <begin position="40"/>
        <end position="63"/>
    </location>
</feature>
<keyword evidence="4" id="KW-1003">Cell membrane</keyword>
<feature type="transmembrane region" description="Helical" evidence="10">
    <location>
        <begin position="345"/>
        <end position="365"/>
    </location>
</feature>
<keyword evidence="2" id="KW-0813">Transport</keyword>
<comment type="subcellular location">
    <subcellularLocation>
        <location evidence="1">Cell inner membrane</location>
        <topology evidence="1">Multi-pass membrane protein</topology>
    </subcellularLocation>
</comment>
<dbReference type="GO" id="GO:0042910">
    <property type="term" value="F:xenobiotic transmembrane transporter activity"/>
    <property type="evidence" value="ECO:0007669"/>
    <property type="project" value="InterPro"/>
</dbReference>
<dbReference type="InterPro" id="IPR048279">
    <property type="entry name" value="MdtK-like"/>
</dbReference>
<organism evidence="11 12">
    <name type="scientific">Pseudomonas mangiferae</name>
    <dbReference type="NCBI Taxonomy" id="2593654"/>
    <lineage>
        <taxon>Bacteria</taxon>
        <taxon>Pseudomonadati</taxon>
        <taxon>Pseudomonadota</taxon>
        <taxon>Gammaproteobacteria</taxon>
        <taxon>Pseudomonadales</taxon>
        <taxon>Pseudomonadaceae</taxon>
        <taxon>Pseudomonas</taxon>
    </lineage>
</organism>
<evidence type="ECO:0000256" key="9">
    <source>
        <dbReference type="ARBA" id="ARBA00031636"/>
    </source>
</evidence>
<dbReference type="NCBIfam" id="TIGR00797">
    <property type="entry name" value="matE"/>
    <property type="match status" value="1"/>
</dbReference>
<proteinExistence type="predicted"/>
<evidence type="ECO:0000313" key="12">
    <source>
        <dbReference type="Proteomes" id="UP000315235"/>
    </source>
</evidence>
<protein>
    <recommendedName>
        <fullName evidence="9">Multidrug-efflux transporter</fullName>
    </recommendedName>
</protein>
<keyword evidence="5 10" id="KW-0812">Transmembrane</keyword>
<comment type="caution">
    <text evidence="11">The sequence shown here is derived from an EMBL/GenBank/DDBJ whole genome shotgun (WGS) entry which is preliminary data.</text>
</comment>
<dbReference type="Proteomes" id="UP000315235">
    <property type="component" value="Unassembled WGS sequence"/>
</dbReference>
<feature type="transmembrane region" description="Helical" evidence="10">
    <location>
        <begin position="424"/>
        <end position="446"/>
    </location>
</feature>
<feature type="transmembrane region" description="Helical" evidence="10">
    <location>
        <begin position="452"/>
        <end position="472"/>
    </location>
</feature>
<sequence length="498" mass="52679">MARSHQIHIRLQRRWTALPGIGGHCMLEQRSSNSSVMGELMILLAMAGPLMAAQLSKVVMVFTDTYMMGRLGAEALAGGGVGASIYSFLTFSFSGVISGIGTLIAIAHGSRDTARVRRSCQSGMLIALALSALGISALWLAAPLLRSLGQPPQSIDAFIAFTRAVAFALPGYLVFMALRNFVSALGDTKPVMVISMAAAVLNLALNLVIINQWFGIPYLGLSGIGAVTASVSLLMALSLAGYIATAPRYRSYRIFEGILDIDWDILRQAIKFGIPVGLSFAIELSLFTCAALMMGHFGVVVQAAHHVAMQAVLIAFVAPISLSSATSYRVGHLVGAGRIADVKQVVLIGLSCGAVASLFFAPLFLLFPTEIASLFVRSGTADSVLLKSTVASLLAVAVWFLLFDGAQNILLGALRGLKALKTSLTLVAVFYWLIAIPAAYILGIHLALGPRYIWAGLAIGLAAATFAMYLSLQMIVNRLTHPDRPGTVSRVGIEDVPG</sequence>
<feature type="transmembrane region" description="Helical" evidence="10">
    <location>
        <begin position="190"/>
        <end position="210"/>
    </location>
</feature>
<evidence type="ECO:0000256" key="2">
    <source>
        <dbReference type="ARBA" id="ARBA00022448"/>
    </source>
</evidence>
<dbReference type="PANTHER" id="PTHR43298:SF2">
    <property type="entry name" value="FMN_FAD EXPORTER YEEO-RELATED"/>
    <property type="match status" value="1"/>
</dbReference>
<dbReference type="InterPro" id="IPR050222">
    <property type="entry name" value="MATE_MdtK"/>
</dbReference>
<evidence type="ECO:0000256" key="4">
    <source>
        <dbReference type="ARBA" id="ARBA00022475"/>
    </source>
</evidence>